<feature type="compositionally biased region" description="Basic and acidic residues" evidence="1">
    <location>
        <begin position="364"/>
        <end position="377"/>
    </location>
</feature>
<dbReference type="PANTHER" id="PTHR37722">
    <property type="entry name" value="OS01G0167700 PROTEIN"/>
    <property type="match status" value="1"/>
</dbReference>
<reference evidence="2 3" key="3">
    <citation type="submission" date="2019-11" db="EMBL/GenBank/DDBJ databases">
        <title>A de novo genome assembly of a pear dwarfing rootstock.</title>
        <authorList>
            <person name="Wang F."/>
            <person name="Wang J."/>
            <person name="Li S."/>
            <person name="Zhang Y."/>
            <person name="Fang M."/>
            <person name="Ma L."/>
            <person name="Zhao Y."/>
            <person name="Jiang S."/>
        </authorList>
    </citation>
    <scope>NUCLEOTIDE SEQUENCE [LARGE SCALE GENOMIC DNA]</scope>
    <source>
        <strain evidence="2">S2</strain>
        <tissue evidence="2">Leaf</tissue>
    </source>
</reference>
<evidence type="ECO:0000313" key="2">
    <source>
        <dbReference type="EMBL" id="KAB2616690.1"/>
    </source>
</evidence>
<name>A0A5N5GU34_9ROSA</name>
<sequence length="415" mass="47017">MNSELMDESFSPQCEFLLSPSFSGRPDSPCFSYSLRNCALLLWSLQKRKIVDNKHKQKIVLNCHLVLRISDIFFSSLTDKFDILDRHHPIGRNYDFGGVTRQPDWSCFVNEDERDDLSSLREESCSSSAVRDNTIDNSLSKSTRNWSKKRHDNAYSDTEQKQACCSTRELHGSTKMPNLSIFKPSHYSNSHLQENSNWFAGERYLPVDNNSGCSSFHQKSDTNCPSAGSKIFSPSVSFISGNFEFHDSPMTPKIGYGPRTPEFHYSNGETPSPYLSAHESLEEENCILNNLYMENQQWNKNSECEKGKDAAPGLTAGVKLTYFPHQAKKTSSSMNTPATYISIIDEKEHDHSGFEIRIPCPNRNEADPQETNKESKQQSDFVNPSCRVMMLETFVQVLCAEVLKEAAAHNGIKKI</sequence>
<dbReference type="PANTHER" id="PTHR37722:SF2">
    <property type="entry name" value="OS01G0167700 PROTEIN"/>
    <property type="match status" value="1"/>
</dbReference>
<comment type="caution">
    <text evidence="2">The sequence shown here is derived from an EMBL/GenBank/DDBJ whole genome shotgun (WGS) entry which is preliminary data.</text>
</comment>
<reference evidence="2 3" key="1">
    <citation type="submission" date="2019-09" db="EMBL/GenBank/DDBJ databases">
        <authorList>
            <person name="Ou C."/>
        </authorList>
    </citation>
    <scope>NUCLEOTIDE SEQUENCE [LARGE SCALE GENOMIC DNA]</scope>
    <source>
        <strain evidence="2">S2</strain>
        <tissue evidence="2">Leaf</tissue>
    </source>
</reference>
<accession>A0A5N5GU34</accession>
<proteinExistence type="predicted"/>
<evidence type="ECO:0000313" key="3">
    <source>
        <dbReference type="Proteomes" id="UP000327157"/>
    </source>
</evidence>
<dbReference type="OrthoDB" id="994901at2759"/>
<keyword evidence="3" id="KW-1185">Reference proteome</keyword>
<feature type="region of interest" description="Disordered" evidence="1">
    <location>
        <begin position="354"/>
        <end position="380"/>
    </location>
</feature>
<reference evidence="3" key="2">
    <citation type="submission" date="2019-10" db="EMBL/GenBank/DDBJ databases">
        <title>A de novo genome assembly of a pear dwarfing rootstock.</title>
        <authorList>
            <person name="Wang F."/>
            <person name="Wang J."/>
            <person name="Li S."/>
            <person name="Zhang Y."/>
            <person name="Fang M."/>
            <person name="Ma L."/>
            <person name="Zhao Y."/>
            <person name="Jiang S."/>
        </authorList>
    </citation>
    <scope>NUCLEOTIDE SEQUENCE [LARGE SCALE GENOMIC DNA]</scope>
</reference>
<organism evidence="2 3">
    <name type="scientific">Pyrus ussuriensis x Pyrus communis</name>
    <dbReference type="NCBI Taxonomy" id="2448454"/>
    <lineage>
        <taxon>Eukaryota</taxon>
        <taxon>Viridiplantae</taxon>
        <taxon>Streptophyta</taxon>
        <taxon>Embryophyta</taxon>
        <taxon>Tracheophyta</taxon>
        <taxon>Spermatophyta</taxon>
        <taxon>Magnoliopsida</taxon>
        <taxon>eudicotyledons</taxon>
        <taxon>Gunneridae</taxon>
        <taxon>Pentapetalae</taxon>
        <taxon>rosids</taxon>
        <taxon>fabids</taxon>
        <taxon>Rosales</taxon>
        <taxon>Rosaceae</taxon>
        <taxon>Amygdaloideae</taxon>
        <taxon>Maleae</taxon>
        <taxon>Pyrus</taxon>
    </lineage>
</organism>
<dbReference type="EMBL" id="SMOL01000402">
    <property type="protein sequence ID" value="KAB2616690.1"/>
    <property type="molecule type" value="Genomic_DNA"/>
</dbReference>
<protein>
    <submittedName>
        <fullName evidence="2">Uncharacterized protein</fullName>
    </submittedName>
</protein>
<evidence type="ECO:0000256" key="1">
    <source>
        <dbReference type="SAM" id="MobiDB-lite"/>
    </source>
</evidence>
<gene>
    <name evidence="2" type="ORF">D8674_023278</name>
</gene>
<dbReference type="AlphaFoldDB" id="A0A5N5GU34"/>
<dbReference type="Proteomes" id="UP000327157">
    <property type="component" value="Chromosome 3"/>
</dbReference>